<gene>
    <name evidence="5" type="primary">proC</name>
    <name evidence="10" type="ORF">BMIN_0644</name>
</gene>
<dbReference type="Pfam" id="PF14748">
    <property type="entry name" value="P5CR_dimer"/>
    <property type="match status" value="1"/>
</dbReference>
<organism evidence="10 11">
    <name type="scientific">Bifidobacterium minimum</name>
    <dbReference type="NCBI Taxonomy" id="1693"/>
    <lineage>
        <taxon>Bacteria</taxon>
        <taxon>Bacillati</taxon>
        <taxon>Actinomycetota</taxon>
        <taxon>Actinomycetes</taxon>
        <taxon>Bifidobacteriales</taxon>
        <taxon>Bifidobacteriaceae</taxon>
        <taxon>Bifidobacterium</taxon>
    </lineage>
</organism>
<evidence type="ECO:0000256" key="4">
    <source>
        <dbReference type="ARBA" id="ARBA00058118"/>
    </source>
</evidence>
<evidence type="ECO:0000256" key="7">
    <source>
        <dbReference type="PIRSR" id="PIRSR000193-1"/>
    </source>
</evidence>
<evidence type="ECO:0000313" key="10">
    <source>
        <dbReference type="EMBL" id="KFI73243.1"/>
    </source>
</evidence>
<keyword evidence="2 5" id="KW-0521">NADP</keyword>
<evidence type="ECO:0000259" key="8">
    <source>
        <dbReference type="Pfam" id="PF03807"/>
    </source>
</evidence>
<dbReference type="GO" id="GO:0005737">
    <property type="term" value="C:cytoplasm"/>
    <property type="evidence" value="ECO:0007669"/>
    <property type="project" value="UniProtKB-SubCell"/>
</dbReference>
<dbReference type="NCBIfam" id="TIGR00112">
    <property type="entry name" value="proC"/>
    <property type="match status" value="1"/>
</dbReference>
<evidence type="ECO:0000256" key="5">
    <source>
        <dbReference type="HAMAP-Rule" id="MF_01925"/>
    </source>
</evidence>
<sequence>MGLMAEDVTIGFIGYGNMAQGVAQGLVDQGVVDGGRIVACAVHPDKLRESTARIGARALANAEEVVAAADVVVVAVKPTVVASAIDGVESALSDPDRMVVSIVSGWRLDDYRKVLGADAHVQCAIPNTPIAVGQGVLIAETANTLTDAQSGLFERLFSPVALIERVDSDHLDVATVLAGCAPAFAEMFLEALADGGVEFGLPRATSYRLAAKMMEGTGALHIATGQHPGAMKDAVCSPGGTTIRGVSALEKAGFRGAIISAVEAIQG</sequence>
<name>A0A087BQE3_9BIFI</name>
<dbReference type="InterPro" id="IPR008927">
    <property type="entry name" value="6-PGluconate_DH-like_C_sf"/>
</dbReference>
<proteinExistence type="inferred from homology"/>
<dbReference type="PIRSF" id="PIRSF000193">
    <property type="entry name" value="Pyrrol-5-carb_rd"/>
    <property type="match status" value="1"/>
</dbReference>
<keyword evidence="5" id="KW-0963">Cytoplasm</keyword>
<reference evidence="10 11" key="1">
    <citation type="submission" date="2014-03" db="EMBL/GenBank/DDBJ databases">
        <title>Genomics of Bifidobacteria.</title>
        <authorList>
            <person name="Ventura M."/>
            <person name="Milani C."/>
            <person name="Lugli G.A."/>
        </authorList>
    </citation>
    <scope>NUCLEOTIDE SEQUENCE [LARGE SCALE GENOMIC DNA]</scope>
    <source>
        <strain evidence="10 11">LMG 11592</strain>
    </source>
</reference>
<evidence type="ECO:0000256" key="1">
    <source>
        <dbReference type="ARBA" id="ARBA00005525"/>
    </source>
</evidence>
<comment type="catalytic activity">
    <reaction evidence="5">
        <text>L-proline + NAD(+) = (S)-1-pyrroline-5-carboxylate + NADH + 2 H(+)</text>
        <dbReference type="Rhea" id="RHEA:14105"/>
        <dbReference type="ChEBI" id="CHEBI:15378"/>
        <dbReference type="ChEBI" id="CHEBI:17388"/>
        <dbReference type="ChEBI" id="CHEBI:57540"/>
        <dbReference type="ChEBI" id="CHEBI:57945"/>
        <dbReference type="ChEBI" id="CHEBI:60039"/>
        <dbReference type="EC" id="1.5.1.2"/>
    </reaction>
</comment>
<dbReference type="PANTHER" id="PTHR11645:SF0">
    <property type="entry name" value="PYRROLINE-5-CARBOXYLATE REDUCTASE 3"/>
    <property type="match status" value="1"/>
</dbReference>
<comment type="subcellular location">
    <subcellularLocation>
        <location evidence="5">Cytoplasm</location>
    </subcellularLocation>
</comment>
<dbReference type="FunFam" id="1.10.3730.10:FF:000001">
    <property type="entry name" value="Pyrroline-5-carboxylate reductase"/>
    <property type="match status" value="1"/>
</dbReference>
<evidence type="ECO:0000313" key="11">
    <source>
        <dbReference type="Proteomes" id="UP000029014"/>
    </source>
</evidence>
<dbReference type="HAMAP" id="MF_01925">
    <property type="entry name" value="P5C_reductase"/>
    <property type="match status" value="1"/>
</dbReference>
<dbReference type="UniPathway" id="UPA00098">
    <property type="reaction ID" value="UER00361"/>
</dbReference>
<dbReference type="InterPro" id="IPR029036">
    <property type="entry name" value="P5CR_dimer"/>
</dbReference>
<accession>A0A087BQE3</accession>
<comment type="pathway">
    <text evidence="5">Amino-acid biosynthesis; L-proline biosynthesis; L-proline from L-glutamate 5-semialdehyde: step 1/1.</text>
</comment>
<dbReference type="Gene3D" id="1.10.3730.10">
    <property type="entry name" value="ProC C-terminal domain-like"/>
    <property type="match status" value="1"/>
</dbReference>
<comment type="similarity">
    <text evidence="1 5">Belongs to the pyrroline-5-carboxylate reductase family.</text>
</comment>
<dbReference type="EC" id="1.5.1.2" evidence="5 6"/>
<evidence type="ECO:0000256" key="2">
    <source>
        <dbReference type="ARBA" id="ARBA00022857"/>
    </source>
</evidence>
<evidence type="ECO:0000259" key="9">
    <source>
        <dbReference type="Pfam" id="PF14748"/>
    </source>
</evidence>
<dbReference type="Proteomes" id="UP000029014">
    <property type="component" value="Unassembled WGS sequence"/>
</dbReference>
<dbReference type="InterPro" id="IPR028939">
    <property type="entry name" value="P5C_Rdtase_cat_N"/>
</dbReference>
<dbReference type="Pfam" id="PF03807">
    <property type="entry name" value="F420_oxidored"/>
    <property type="match status" value="1"/>
</dbReference>
<dbReference type="Gene3D" id="3.40.50.720">
    <property type="entry name" value="NAD(P)-binding Rossmann-like Domain"/>
    <property type="match status" value="1"/>
</dbReference>
<feature type="binding site" evidence="7">
    <location>
        <begin position="75"/>
        <end position="78"/>
    </location>
    <ligand>
        <name>NADP(+)</name>
        <dbReference type="ChEBI" id="CHEBI:58349"/>
    </ligand>
</feature>
<dbReference type="PANTHER" id="PTHR11645">
    <property type="entry name" value="PYRROLINE-5-CARBOXYLATE REDUCTASE"/>
    <property type="match status" value="1"/>
</dbReference>
<feature type="domain" description="Pyrroline-5-carboxylate reductase dimerisation" evidence="9">
    <location>
        <begin position="169"/>
        <end position="265"/>
    </location>
</feature>
<evidence type="ECO:0000256" key="3">
    <source>
        <dbReference type="ARBA" id="ARBA00023002"/>
    </source>
</evidence>
<comment type="caution">
    <text evidence="10">The sequence shown here is derived from an EMBL/GenBank/DDBJ whole genome shotgun (WGS) entry which is preliminary data.</text>
</comment>
<keyword evidence="3 5" id="KW-0560">Oxidoreductase</keyword>
<comment type="catalytic activity">
    <reaction evidence="5">
        <text>L-proline + NADP(+) = (S)-1-pyrroline-5-carboxylate + NADPH + 2 H(+)</text>
        <dbReference type="Rhea" id="RHEA:14109"/>
        <dbReference type="ChEBI" id="CHEBI:15378"/>
        <dbReference type="ChEBI" id="CHEBI:17388"/>
        <dbReference type="ChEBI" id="CHEBI:57783"/>
        <dbReference type="ChEBI" id="CHEBI:58349"/>
        <dbReference type="ChEBI" id="CHEBI:60039"/>
        <dbReference type="EC" id="1.5.1.2"/>
    </reaction>
</comment>
<dbReference type="InterPro" id="IPR000304">
    <property type="entry name" value="Pyrroline-COOH_reductase"/>
</dbReference>
<dbReference type="GO" id="GO:0004735">
    <property type="term" value="F:pyrroline-5-carboxylate reductase activity"/>
    <property type="evidence" value="ECO:0007669"/>
    <property type="project" value="UniProtKB-UniRule"/>
</dbReference>
<dbReference type="eggNOG" id="COG0345">
    <property type="taxonomic scope" value="Bacteria"/>
</dbReference>
<evidence type="ECO:0000256" key="6">
    <source>
        <dbReference type="NCBIfam" id="TIGR00112"/>
    </source>
</evidence>
<keyword evidence="5" id="KW-0641">Proline biosynthesis</keyword>
<keyword evidence="5" id="KW-0028">Amino-acid biosynthesis</keyword>
<protein>
    <recommendedName>
        <fullName evidence="5 6">Pyrroline-5-carboxylate reductase</fullName>
        <shortName evidence="5">P5C reductase</shortName>
        <shortName evidence="5">P5CR</shortName>
        <ecNumber evidence="5 6">1.5.1.2</ecNumber>
    </recommendedName>
    <alternativeName>
        <fullName evidence="5">PCA reductase</fullName>
    </alternativeName>
</protein>
<dbReference type="EMBL" id="JGZD01000007">
    <property type="protein sequence ID" value="KFI73243.1"/>
    <property type="molecule type" value="Genomic_DNA"/>
</dbReference>
<feature type="domain" description="Pyrroline-5-carboxylate reductase catalytic N-terminal" evidence="8">
    <location>
        <begin position="9"/>
        <end position="104"/>
    </location>
</feature>
<dbReference type="SUPFAM" id="SSF48179">
    <property type="entry name" value="6-phosphogluconate dehydrogenase C-terminal domain-like"/>
    <property type="match status" value="1"/>
</dbReference>
<dbReference type="STRING" id="1693.BMIN_0644"/>
<dbReference type="SUPFAM" id="SSF51735">
    <property type="entry name" value="NAD(P)-binding Rossmann-fold domains"/>
    <property type="match status" value="1"/>
</dbReference>
<dbReference type="InterPro" id="IPR036291">
    <property type="entry name" value="NAD(P)-bd_dom_sf"/>
</dbReference>
<keyword evidence="11" id="KW-1185">Reference proteome</keyword>
<feature type="binding site" evidence="7">
    <location>
        <begin position="13"/>
        <end position="18"/>
    </location>
    <ligand>
        <name>NADP(+)</name>
        <dbReference type="ChEBI" id="CHEBI:58349"/>
    </ligand>
</feature>
<dbReference type="GO" id="GO:0055129">
    <property type="term" value="P:L-proline biosynthetic process"/>
    <property type="evidence" value="ECO:0007669"/>
    <property type="project" value="UniProtKB-UniRule"/>
</dbReference>
<dbReference type="AlphaFoldDB" id="A0A087BQE3"/>
<comment type="function">
    <text evidence="4 5">Catalyzes the reduction of 1-pyrroline-5-carboxylate (PCA) to L-proline.</text>
</comment>